<accession>A0A2K8UEY3</accession>
<dbReference type="PANTHER" id="PTHR34235">
    <property type="entry name" value="SLR1203 PROTEIN-RELATED"/>
    <property type="match status" value="1"/>
</dbReference>
<dbReference type="KEGG" id="tsy:THSYN_26270"/>
<evidence type="ECO:0000313" key="1">
    <source>
        <dbReference type="EMBL" id="AUB84095.1"/>
    </source>
</evidence>
<sequence length="150" mass="16968">MHATADLYHRDFHAWIAGQAALLRQGRVQDIDPQLLAEELEAMGRRERNELVSRLIILIAHLLKWQYQPEHRTSSWRGSIVEQRVQVSRELRLSPSLKAFLAEAIDDAYPDARHIAVTETGMAESRFPACCPYPAAELLDEGCWPGSPPA</sequence>
<dbReference type="InterPro" id="IPR002636">
    <property type="entry name" value="DUF29"/>
</dbReference>
<evidence type="ECO:0000313" key="2">
    <source>
        <dbReference type="Proteomes" id="UP000232638"/>
    </source>
</evidence>
<proteinExistence type="predicted"/>
<keyword evidence="2" id="KW-1185">Reference proteome</keyword>
<protein>
    <recommendedName>
        <fullName evidence="3">DUF29 domain-containing protein</fullName>
    </recommendedName>
</protein>
<dbReference type="AlphaFoldDB" id="A0A2K8UEY3"/>
<reference evidence="1 2" key="1">
    <citation type="submission" date="2017-03" db="EMBL/GenBank/DDBJ databases">
        <title>Complete genome sequence of Candidatus 'Thiodictyon syntrophicum' sp. nov. strain Cad16T, a photolithoautotroph purple sulfur bacterium isolated from an alpine meromictic lake.</title>
        <authorList>
            <person name="Luedin S.M."/>
            <person name="Pothier J.F."/>
            <person name="Danza F."/>
            <person name="Storelli N."/>
            <person name="Wittwer M."/>
            <person name="Tonolla M."/>
        </authorList>
    </citation>
    <scope>NUCLEOTIDE SEQUENCE [LARGE SCALE GENOMIC DNA]</scope>
    <source>
        <strain evidence="1 2">Cad16T</strain>
    </source>
</reference>
<gene>
    <name evidence="1" type="ORF">THSYN_26270</name>
</gene>
<dbReference type="Pfam" id="PF01724">
    <property type="entry name" value="DUF29"/>
    <property type="match status" value="1"/>
</dbReference>
<dbReference type="RefSeq" id="WP_100921763.1">
    <property type="nucleotide sequence ID" value="NZ_CP020370.1"/>
</dbReference>
<name>A0A2K8UEY3_9GAMM</name>
<dbReference type="OrthoDB" id="5767965at2"/>
<dbReference type="Proteomes" id="UP000232638">
    <property type="component" value="Chromosome"/>
</dbReference>
<dbReference type="Gene3D" id="1.20.1220.20">
    <property type="entry name" value="Uncharcterised protein PF01724"/>
    <property type="match status" value="1"/>
</dbReference>
<dbReference type="EMBL" id="CP020370">
    <property type="protein sequence ID" value="AUB84095.1"/>
    <property type="molecule type" value="Genomic_DNA"/>
</dbReference>
<evidence type="ECO:0008006" key="3">
    <source>
        <dbReference type="Google" id="ProtNLM"/>
    </source>
</evidence>
<organism evidence="1 2">
    <name type="scientific">Candidatus Thiodictyon syntrophicum</name>
    <dbReference type="NCBI Taxonomy" id="1166950"/>
    <lineage>
        <taxon>Bacteria</taxon>
        <taxon>Pseudomonadati</taxon>
        <taxon>Pseudomonadota</taxon>
        <taxon>Gammaproteobacteria</taxon>
        <taxon>Chromatiales</taxon>
        <taxon>Chromatiaceae</taxon>
        <taxon>Thiodictyon</taxon>
    </lineage>
</organism>